<keyword evidence="4" id="KW-1185">Reference proteome</keyword>
<gene>
    <name evidence="3" type="ORF">Q3V37_18410</name>
</gene>
<comment type="similarity">
    <text evidence="1">Belongs to the AHA1 family.</text>
</comment>
<dbReference type="Pfam" id="PF08327">
    <property type="entry name" value="AHSA1"/>
    <property type="match status" value="1"/>
</dbReference>
<dbReference type="Proteomes" id="UP001235874">
    <property type="component" value="Chromosome"/>
</dbReference>
<dbReference type="InterPro" id="IPR013538">
    <property type="entry name" value="ASHA1/2-like_C"/>
</dbReference>
<evidence type="ECO:0000313" key="3">
    <source>
        <dbReference type="EMBL" id="WLS43379.1"/>
    </source>
</evidence>
<dbReference type="SUPFAM" id="SSF55961">
    <property type="entry name" value="Bet v1-like"/>
    <property type="match status" value="1"/>
</dbReference>
<evidence type="ECO:0000313" key="4">
    <source>
        <dbReference type="Proteomes" id="UP001235874"/>
    </source>
</evidence>
<reference evidence="3 4" key="1">
    <citation type="submission" date="2023-07" db="EMBL/GenBank/DDBJ databases">
        <title>Micromonospora profundi TRM 95458 converts glycerol to a new osmotic compound.</title>
        <authorList>
            <person name="Lu D."/>
        </authorList>
    </citation>
    <scope>NUCLEOTIDE SEQUENCE [LARGE SCALE GENOMIC DNA]</scope>
    <source>
        <strain evidence="3 4">TRM95458</strain>
    </source>
</reference>
<dbReference type="EMBL" id="CP130472">
    <property type="protein sequence ID" value="WLS43379.1"/>
    <property type="molecule type" value="Genomic_DNA"/>
</dbReference>
<organism evidence="3 4">
    <name type="scientific">Micromonospora profundi</name>
    <dbReference type="NCBI Taxonomy" id="1420889"/>
    <lineage>
        <taxon>Bacteria</taxon>
        <taxon>Bacillati</taxon>
        <taxon>Actinomycetota</taxon>
        <taxon>Actinomycetes</taxon>
        <taxon>Micromonosporales</taxon>
        <taxon>Micromonosporaceae</taxon>
        <taxon>Micromonospora</taxon>
    </lineage>
</organism>
<proteinExistence type="inferred from homology"/>
<feature type="domain" description="Activator of Hsp90 ATPase homologue 1/2-like C-terminal" evidence="2">
    <location>
        <begin position="29"/>
        <end position="138"/>
    </location>
</feature>
<dbReference type="RefSeq" id="WP_306270819.1">
    <property type="nucleotide sequence ID" value="NZ_CP130472.1"/>
</dbReference>
<dbReference type="AlphaFoldDB" id="A0AAJ6KXD2"/>
<dbReference type="Gene3D" id="3.30.530.20">
    <property type="match status" value="1"/>
</dbReference>
<name>A0AAJ6KXD2_9ACTN</name>
<accession>A0AAJ6KXD2</accession>
<evidence type="ECO:0000259" key="2">
    <source>
        <dbReference type="Pfam" id="PF08327"/>
    </source>
</evidence>
<sequence>MSLDVDGTHVTLCRDSARPSVRLQRRYPAPVAAVWRCLVEPDQVNAWWTPMTVELVPEPGAEMTFTWPGGDTEPGQVLAVDPPHLFVYTWGPDTLRWDLSAAGGETDLTLLTTVADPGHIAYSAAGWHAGLDLLGDHLAGRPVVPAGPEPAPAALVQRYRRLLDGEQG</sequence>
<evidence type="ECO:0000256" key="1">
    <source>
        <dbReference type="ARBA" id="ARBA00006817"/>
    </source>
</evidence>
<dbReference type="KEGG" id="mprn:Q3V37_18410"/>
<protein>
    <submittedName>
        <fullName evidence="3">SRPBCC domain-containing protein</fullName>
    </submittedName>
</protein>
<dbReference type="InterPro" id="IPR023393">
    <property type="entry name" value="START-like_dom_sf"/>
</dbReference>